<dbReference type="FunFam" id="1.50.10.20:FF:000006">
    <property type="entry name" value="Mannan endo-1,6-alpha-mannosidase"/>
    <property type="match status" value="1"/>
</dbReference>
<feature type="chain" id="PRO_5003523961" description="Mannan endo-1,6-alpha-mannosidase" evidence="12">
    <location>
        <begin position="17"/>
        <end position="449"/>
    </location>
</feature>
<comment type="catalytic activity">
    <reaction evidence="1 10">
        <text>Random hydrolysis of (1-&gt;6)-alpha-D-mannosidic linkages in unbranched (1-&gt;6)-mannans.</text>
        <dbReference type="EC" id="3.2.1.101"/>
    </reaction>
</comment>
<evidence type="ECO:0000256" key="1">
    <source>
        <dbReference type="ARBA" id="ARBA00001452"/>
    </source>
</evidence>
<keyword evidence="5 12" id="KW-0732">Signal</keyword>
<reference evidence="13 14" key="1">
    <citation type="journal article" date="2011" name="Genome Biol.">
        <title>Comparative genome sequence analysis underscores mycoparasitism as the ancestral life style of Trichoderma.</title>
        <authorList>
            <person name="Kubicek C.P."/>
            <person name="Herrera-Estrella A."/>
            <person name="Seidl-Seiboth V."/>
            <person name="Martinez D.A."/>
            <person name="Druzhinina I.S."/>
            <person name="Thon M."/>
            <person name="Zeilinger S."/>
            <person name="Casas-Flores S."/>
            <person name="Horwitz B.A."/>
            <person name="Mukherjee P.K."/>
            <person name="Mukherjee M."/>
            <person name="Kredics L."/>
            <person name="Alcaraz L.D."/>
            <person name="Aerts A."/>
            <person name="Antal Z."/>
            <person name="Atanasova L."/>
            <person name="Cervantes-Badillo M.G."/>
            <person name="Challacombe J."/>
            <person name="Chertkov O."/>
            <person name="McCluskey K."/>
            <person name="Coulpier F."/>
            <person name="Deshpande N."/>
            <person name="von Doehren H."/>
            <person name="Ebbole D.J."/>
            <person name="Esquivel-Naranjo E.U."/>
            <person name="Fekete E."/>
            <person name="Flipphi M."/>
            <person name="Glaser F."/>
            <person name="Gomez-Rodriguez E.Y."/>
            <person name="Gruber S."/>
            <person name="Han C."/>
            <person name="Henrissat B."/>
            <person name="Hermosa R."/>
            <person name="Hernandez-Onate M."/>
            <person name="Karaffa L."/>
            <person name="Kosti I."/>
            <person name="Le Crom S."/>
            <person name="Lindquist E."/>
            <person name="Lucas S."/>
            <person name="Luebeck M."/>
            <person name="Luebeck P.S."/>
            <person name="Margeot A."/>
            <person name="Metz B."/>
            <person name="Misra M."/>
            <person name="Nevalainen H."/>
            <person name="Omann M."/>
            <person name="Packer N."/>
            <person name="Perrone G."/>
            <person name="Uresti-Rivera E.E."/>
            <person name="Salamov A."/>
            <person name="Schmoll M."/>
            <person name="Seiboth B."/>
            <person name="Shapiro H."/>
            <person name="Sukno S."/>
            <person name="Tamayo-Ramos J.A."/>
            <person name="Tisch D."/>
            <person name="Wiest A."/>
            <person name="Wilkinson H.H."/>
            <person name="Zhang M."/>
            <person name="Coutinho P.M."/>
            <person name="Kenerley C.M."/>
            <person name="Monte E."/>
            <person name="Baker S.E."/>
            <person name="Grigoriev I.V."/>
        </authorList>
    </citation>
    <scope>NUCLEOTIDE SEQUENCE [LARGE SCALE GENOMIC DNA]</scope>
    <source>
        <strain evidence="14">Gv29-8 / FGSC 10586</strain>
    </source>
</reference>
<name>G9MJ83_HYPVG</name>
<dbReference type="GeneID" id="25797558"/>
<keyword evidence="7" id="KW-0472">Membrane</keyword>
<dbReference type="InParanoid" id="G9MJ83"/>
<feature type="compositionally biased region" description="Low complexity" evidence="11">
    <location>
        <begin position="410"/>
        <end position="426"/>
    </location>
</feature>
<organism evidence="13 14">
    <name type="scientific">Hypocrea virens (strain Gv29-8 / FGSC 10586)</name>
    <name type="common">Gliocladium virens</name>
    <name type="synonym">Trichoderma virens</name>
    <dbReference type="NCBI Taxonomy" id="413071"/>
    <lineage>
        <taxon>Eukaryota</taxon>
        <taxon>Fungi</taxon>
        <taxon>Dikarya</taxon>
        <taxon>Ascomycota</taxon>
        <taxon>Pezizomycotina</taxon>
        <taxon>Sordariomycetes</taxon>
        <taxon>Hypocreomycetidae</taxon>
        <taxon>Hypocreales</taxon>
        <taxon>Hypocreaceae</taxon>
        <taxon>Trichoderma</taxon>
    </lineage>
</organism>
<dbReference type="eggNOG" id="ENOG502QSWP">
    <property type="taxonomic scope" value="Eukaryota"/>
</dbReference>
<dbReference type="OMA" id="LWEPPCE"/>
<evidence type="ECO:0000256" key="5">
    <source>
        <dbReference type="ARBA" id="ARBA00022729"/>
    </source>
</evidence>
<evidence type="ECO:0000313" key="14">
    <source>
        <dbReference type="Proteomes" id="UP000007115"/>
    </source>
</evidence>
<evidence type="ECO:0000256" key="11">
    <source>
        <dbReference type="SAM" id="MobiDB-lite"/>
    </source>
</evidence>
<comment type="caution">
    <text evidence="13">The sequence shown here is derived from an EMBL/GenBank/DDBJ whole genome shotgun (WGS) entry which is preliminary data.</text>
</comment>
<keyword evidence="6 10" id="KW-0378">Hydrolase</keyword>
<accession>G9MJ83</accession>
<dbReference type="InterPro" id="IPR005198">
    <property type="entry name" value="Glyco_hydro_76"/>
</dbReference>
<dbReference type="GO" id="GO:0016052">
    <property type="term" value="P:carbohydrate catabolic process"/>
    <property type="evidence" value="ECO:0007669"/>
    <property type="project" value="InterPro"/>
</dbReference>
<dbReference type="PANTHER" id="PTHR12145:SF41">
    <property type="entry name" value="MANNAN ENDO-1,6-ALPHA-MANNOSIDASE"/>
    <property type="match status" value="1"/>
</dbReference>
<evidence type="ECO:0000256" key="8">
    <source>
        <dbReference type="ARBA" id="ARBA00023180"/>
    </source>
</evidence>
<dbReference type="GO" id="GO:0012505">
    <property type="term" value="C:endomembrane system"/>
    <property type="evidence" value="ECO:0007669"/>
    <property type="project" value="UniProtKB-SubCell"/>
</dbReference>
<evidence type="ECO:0000256" key="10">
    <source>
        <dbReference type="PIRNR" id="PIRNR016302"/>
    </source>
</evidence>
<evidence type="ECO:0000256" key="12">
    <source>
        <dbReference type="SAM" id="SignalP"/>
    </source>
</evidence>
<dbReference type="Proteomes" id="UP000007115">
    <property type="component" value="Unassembled WGS sequence"/>
</dbReference>
<protein>
    <recommendedName>
        <fullName evidence="4 10">Mannan endo-1,6-alpha-mannosidase</fullName>
        <ecNumber evidence="4 10">3.2.1.101</ecNumber>
    </recommendedName>
</protein>
<keyword evidence="8" id="KW-0325">Glycoprotein</keyword>
<evidence type="ECO:0000256" key="6">
    <source>
        <dbReference type="ARBA" id="ARBA00022801"/>
    </source>
</evidence>
<dbReference type="HOGENOM" id="CLU_025694_1_2_1"/>
<dbReference type="Gene3D" id="1.50.10.20">
    <property type="match status" value="1"/>
</dbReference>
<feature type="region of interest" description="Disordered" evidence="11">
    <location>
        <begin position="392"/>
        <end position="426"/>
    </location>
</feature>
<dbReference type="GO" id="GO:0009272">
    <property type="term" value="P:fungal-type cell wall biogenesis"/>
    <property type="evidence" value="ECO:0007669"/>
    <property type="project" value="TreeGrafter"/>
</dbReference>
<evidence type="ECO:0000256" key="4">
    <source>
        <dbReference type="ARBA" id="ARBA00012350"/>
    </source>
</evidence>
<dbReference type="OrthoDB" id="4187847at2759"/>
<dbReference type="Pfam" id="PF03663">
    <property type="entry name" value="Glyco_hydro_76"/>
    <property type="match status" value="1"/>
</dbReference>
<keyword evidence="14" id="KW-1185">Reference proteome</keyword>
<comment type="similarity">
    <text evidence="3 10">Belongs to the glycosyl hydrolase 76 family.</text>
</comment>
<feature type="signal peptide" evidence="12">
    <location>
        <begin position="1"/>
        <end position="16"/>
    </location>
</feature>
<dbReference type="PIRSF" id="PIRSF016302">
    <property type="entry name" value="Man_a_manosd"/>
    <property type="match status" value="1"/>
</dbReference>
<sequence>MKSALALAFLGASVGAINVDFTSDASIKDGASTIAYGLMKYYNGNETGHVPGNLPNPYYWWETGALFTALIDYWTKTGDDTYNTVTTQGLLHQVGTSNNFLPANQSNTEGNDDQGVWALAAMAAAENGFPSPSKDLPQWQDLAENVFNEFVERWDTKTCGGGLRWQIFSFNAGYDFKNSASNGVFFDLAARLFLQTKNSTYSQWASEIFEWEQKAGLITDSYQVFEGLRTESCGTIDKIQSGMSAAVFLHGSAVMYNATTSNNWKTRVDGLVKSVQDTFVNNGVLVEAACEKQKTCNTDLQAYKGFLVRSLAATTQLAPYTSAAIQPLLLTNAKAAANACSGSPSSGFAGKSGTACGFSWAASNGTAFDGLTGVGEQMNALSAVVSTLSVDAKAPGSGSNGTSTGGSGKPSGTSAPGPASTTPKSAGSRVAVDVMAFLVGLGGVVYGLM</sequence>
<dbReference type="InterPro" id="IPR014480">
    <property type="entry name" value="Mannan-1_6-alpha_mannosidase"/>
</dbReference>
<evidence type="ECO:0000256" key="7">
    <source>
        <dbReference type="ARBA" id="ARBA00023136"/>
    </source>
</evidence>
<dbReference type="EC" id="3.2.1.101" evidence="4 10"/>
<proteinExistence type="inferred from homology"/>
<dbReference type="VEuPathDB" id="FungiDB:TRIVIDRAFT_72671"/>
<evidence type="ECO:0000256" key="3">
    <source>
        <dbReference type="ARBA" id="ARBA00009699"/>
    </source>
</evidence>
<dbReference type="GO" id="GO:0008496">
    <property type="term" value="F:mannan endo-1,6-alpha-mannosidase activity"/>
    <property type="evidence" value="ECO:0007669"/>
    <property type="project" value="UniProtKB-UniRule"/>
</dbReference>
<gene>
    <name evidence="13" type="ORF">TRIVIDRAFT_72671</name>
</gene>
<keyword evidence="9 10" id="KW-0326">Glycosidase</keyword>
<comment type="subcellular location">
    <subcellularLocation>
        <location evidence="2">Endomembrane system</location>
    </subcellularLocation>
</comment>
<evidence type="ECO:0000256" key="9">
    <source>
        <dbReference type="ARBA" id="ARBA00023295"/>
    </source>
</evidence>
<dbReference type="RefSeq" id="XP_013959751.1">
    <property type="nucleotide sequence ID" value="XM_014104276.1"/>
</dbReference>
<evidence type="ECO:0000256" key="2">
    <source>
        <dbReference type="ARBA" id="ARBA00004308"/>
    </source>
</evidence>
<dbReference type="EMBL" id="ABDF02000003">
    <property type="protein sequence ID" value="EHK25546.1"/>
    <property type="molecule type" value="Genomic_DNA"/>
</dbReference>
<dbReference type="STRING" id="413071.G9MJ83"/>
<dbReference type="SUPFAM" id="SSF48208">
    <property type="entry name" value="Six-hairpin glycosidases"/>
    <property type="match status" value="1"/>
</dbReference>
<dbReference type="InterPro" id="IPR008928">
    <property type="entry name" value="6-hairpin_glycosidase_sf"/>
</dbReference>
<dbReference type="PANTHER" id="PTHR12145">
    <property type="entry name" value="MANNAN ENDO-1,6-ALPHA-MANNOSIDASE DCW1"/>
    <property type="match status" value="1"/>
</dbReference>
<evidence type="ECO:0000313" key="13">
    <source>
        <dbReference type="EMBL" id="EHK25546.1"/>
    </source>
</evidence>
<dbReference type="AlphaFoldDB" id="G9MJ83"/>